<dbReference type="PANTHER" id="PTHR37535">
    <property type="entry name" value="FLUG DOMAIN PROTEIN"/>
    <property type="match status" value="1"/>
</dbReference>
<comment type="caution">
    <text evidence="2">The sequence shown here is derived from an EMBL/GenBank/DDBJ whole genome shotgun (WGS) entry which is preliminary data.</text>
</comment>
<dbReference type="EMBL" id="JAGTJQ010000010">
    <property type="protein sequence ID" value="KAH7021528.1"/>
    <property type="molecule type" value="Genomic_DNA"/>
</dbReference>
<keyword evidence="3" id="KW-1185">Reference proteome</keyword>
<evidence type="ECO:0000256" key="1">
    <source>
        <dbReference type="SAM" id="MobiDB-lite"/>
    </source>
</evidence>
<protein>
    <submittedName>
        <fullName evidence="2">Uncharacterized protein</fullName>
    </submittedName>
</protein>
<dbReference type="RefSeq" id="XP_046007729.1">
    <property type="nucleotide sequence ID" value="XM_046150676.1"/>
</dbReference>
<feature type="region of interest" description="Disordered" evidence="1">
    <location>
        <begin position="1"/>
        <end position="41"/>
    </location>
</feature>
<evidence type="ECO:0000313" key="2">
    <source>
        <dbReference type="EMBL" id="KAH7021528.1"/>
    </source>
</evidence>
<dbReference type="Proteomes" id="UP000756346">
    <property type="component" value="Unassembled WGS sequence"/>
</dbReference>
<name>A0A9P8XWL2_9PEZI</name>
<accession>A0A9P8XWL2</accession>
<organism evidence="2 3">
    <name type="scientific">Microdochium trichocladiopsis</name>
    <dbReference type="NCBI Taxonomy" id="1682393"/>
    <lineage>
        <taxon>Eukaryota</taxon>
        <taxon>Fungi</taxon>
        <taxon>Dikarya</taxon>
        <taxon>Ascomycota</taxon>
        <taxon>Pezizomycotina</taxon>
        <taxon>Sordariomycetes</taxon>
        <taxon>Xylariomycetidae</taxon>
        <taxon>Xylariales</taxon>
        <taxon>Microdochiaceae</taxon>
        <taxon>Microdochium</taxon>
    </lineage>
</organism>
<evidence type="ECO:0000313" key="3">
    <source>
        <dbReference type="Proteomes" id="UP000756346"/>
    </source>
</evidence>
<sequence>MSSSRQRRPDPSSIVDRARSNGYQSRRHEENDRQRGLRKFDDKTLKTQDRVLHIYTTDHRGSFDDFELQALRPGAPVPEIHSLKDFWRFYKDQARGRLSSRPTVRTLRSCAKSFKAGFLRRTGNTLSEADTAEINSWMLNVLSQEEHSGVRDLEMPKYNYQHEDLDRNISTLWTSAELGYIHERNRLQSDIHIFTSQDIRLVLKRTEGKPHFLYRLDQRHVKNNKDPTNKKYVITGLVSGQC</sequence>
<dbReference type="AlphaFoldDB" id="A0A9P8XWL2"/>
<dbReference type="PANTHER" id="PTHR37535:SF3">
    <property type="entry name" value="FLUG DOMAIN-CONTAINING PROTEIN"/>
    <property type="match status" value="1"/>
</dbReference>
<feature type="compositionally biased region" description="Basic and acidic residues" evidence="1">
    <location>
        <begin position="26"/>
        <end position="41"/>
    </location>
</feature>
<dbReference type="OrthoDB" id="5135310at2759"/>
<reference evidence="2" key="1">
    <citation type="journal article" date="2021" name="Nat. Commun.">
        <title>Genetic determinants of endophytism in the Arabidopsis root mycobiome.</title>
        <authorList>
            <person name="Mesny F."/>
            <person name="Miyauchi S."/>
            <person name="Thiergart T."/>
            <person name="Pickel B."/>
            <person name="Atanasova L."/>
            <person name="Karlsson M."/>
            <person name="Huettel B."/>
            <person name="Barry K.W."/>
            <person name="Haridas S."/>
            <person name="Chen C."/>
            <person name="Bauer D."/>
            <person name="Andreopoulos W."/>
            <person name="Pangilinan J."/>
            <person name="LaButti K."/>
            <person name="Riley R."/>
            <person name="Lipzen A."/>
            <person name="Clum A."/>
            <person name="Drula E."/>
            <person name="Henrissat B."/>
            <person name="Kohler A."/>
            <person name="Grigoriev I.V."/>
            <person name="Martin F.M."/>
            <person name="Hacquard S."/>
        </authorList>
    </citation>
    <scope>NUCLEOTIDE SEQUENCE</scope>
    <source>
        <strain evidence="2">MPI-CAGE-CH-0230</strain>
    </source>
</reference>
<proteinExistence type="predicted"/>
<dbReference type="GeneID" id="70180222"/>
<gene>
    <name evidence="2" type="ORF">B0I36DRAFT_252258</name>
</gene>